<comment type="caution">
    <text evidence="3">The sequence shown here is derived from an EMBL/GenBank/DDBJ whole genome shotgun (WGS) entry which is preliminary data.</text>
</comment>
<evidence type="ECO:0000256" key="1">
    <source>
        <dbReference type="SAM" id="Phobius"/>
    </source>
</evidence>
<dbReference type="EMBL" id="JALLPJ020000591">
    <property type="protein sequence ID" value="KAL3787925.1"/>
    <property type="molecule type" value="Genomic_DNA"/>
</dbReference>
<gene>
    <name evidence="3" type="ORF">ACHAWO_001074</name>
</gene>
<dbReference type="AlphaFoldDB" id="A0ABD3PIM4"/>
<dbReference type="PANTHER" id="PTHR21113">
    <property type="entry name" value="AGAP001705-PA"/>
    <property type="match status" value="1"/>
</dbReference>
<keyword evidence="1" id="KW-1133">Transmembrane helix</keyword>
<feature type="signal peptide" evidence="2">
    <location>
        <begin position="1"/>
        <end position="24"/>
    </location>
</feature>
<reference evidence="3 4" key="1">
    <citation type="submission" date="2024-10" db="EMBL/GenBank/DDBJ databases">
        <title>Updated reference genomes for cyclostephanoid diatoms.</title>
        <authorList>
            <person name="Roberts W.R."/>
            <person name="Alverson A.J."/>
        </authorList>
    </citation>
    <scope>NUCLEOTIDE SEQUENCE [LARGE SCALE GENOMIC DNA]</scope>
    <source>
        <strain evidence="3 4">AJA010-31</strain>
    </source>
</reference>
<feature type="transmembrane region" description="Helical" evidence="1">
    <location>
        <begin position="667"/>
        <end position="687"/>
    </location>
</feature>
<organism evidence="3 4">
    <name type="scientific">Cyclotella atomus</name>
    <dbReference type="NCBI Taxonomy" id="382360"/>
    <lineage>
        <taxon>Eukaryota</taxon>
        <taxon>Sar</taxon>
        <taxon>Stramenopiles</taxon>
        <taxon>Ochrophyta</taxon>
        <taxon>Bacillariophyta</taxon>
        <taxon>Coscinodiscophyceae</taxon>
        <taxon>Thalassiosirophycidae</taxon>
        <taxon>Stephanodiscales</taxon>
        <taxon>Stephanodiscaceae</taxon>
        <taxon>Cyclotella</taxon>
    </lineage>
</organism>
<sequence>MSMMNSKVLILALSASHAIRNTSADTTADLIQSLDTVKSSIDDNILLYQTPDFQWEPSTIYRYDDLLESIKIMATEGVAGKTFYIGEDVESGHVYGLVNIAAFLAQSMKETIQYDACDENSWDLVNGRYPLSNACGQLGQSYQDYHCSEEEKHMECPVDPNMSITGVTHAKWYGAPGPLFCGPKTTEQPFSGFWDHTYECNKSWASPPETCDVYQDQKAGRYDQSVSVANTAGRTDVEGCCWWGRGVIQTSGVCNFGKLNYFLGAGAAKDGRTSRYPDIDFCKDPEIICSSSEYKELKWIAGMFYWIESVQGYNVDGWDYLTELRSFVEGRMTGTGFIDAVSGIVNRGCHNPPCATGAVDGPQERSQNFRKVLDTFFQAHQIMPSVMFTPEVDSNYGSSGSEPAASQNPTVTEFFTASTETISATSDESHGAVIHNPIAIPDVSENIFTEEQADDTQMSAESSTEASHDIQIPNHIDLYSCSDNADPRANSLPIDIPVEYEAFVSSRDNAGDTMQELKHKIMQDIGSTLGCSLSPSKRRLRQMSEMRTVLGFQLTIDSNDLTYEDCNTSIDNPQPICISAESYLTVFLDSNASGIDTEESKDLILSIIADGMHNGKYESENLIKVHFVGDQKGMSQAEDTTLISEPVSVPSSEAATVDETPVETTPIWIPIFTTLLIITVAGVNIAFIRRYKRGNSSAKVGPSVPKTLAAFVSNLEGVPTPKMDSNYSDSSESIDESQLECFDELNGPPFGKSDESASSVSDYFSRESTSMNDLADGSEGKIVLYVASEYSSQYDADMNEESE</sequence>
<keyword evidence="1" id="KW-0472">Membrane</keyword>
<protein>
    <recommendedName>
        <fullName evidence="5">Chitinase</fullName>
    </recommendedName>
</protein>
<dbReference type="Proteomes" id="UP001530400">
    <property type="component" value="Unassembled WGS sequence"/>
</dbReference>
<evidence type="ECO:0000313" key="3">
    <source>
        <dbReference type="EMBL" id="KAL3787925.1"/>
    </source>
</evidence>
<evidence type="ECO:0008006" key="5">
    <source>
        <dbReference type="Google" id="ProtNLM"/>
    </source>
</evidence>
<feature type="chain" id="PRO_5044841893" description="Chitinase" evidence="2">
    <location>
        <begin position="25"/>
        <end position="803"/>
    </location>
</feature>
<dbReference type="Gene3D" id="1.10.530.10">
    <property type="match status" value="1"/>
</dbReference>
<evidence type="ECO:0000256" key="2">
    <source>
        <dbReference type="SAM" id="SignalP"/>
    </source>
</evidence>
<proteinExistence type="predicted"/>
<name>A0ABD3PIM4_9STRA</name>
<keyword evidence="1" id="KW-0812">Transmembrane</keyword>
<dbReference type="PANTHER" id="PTHR21113:SF4">
    <property type="entry name" value="CHITIN-BINDING TYPE-4 DOMAIN-CONTAINING PROTEIN"/>
    <property type="match status" value="1"/>
</dbReference>
<keyword evidence="4" id="KW-1185">Reference proteome</keyword>
<evidence type="ECO:0000313" key="4">
    <source>
        <dbReference type="Proteomes" id="UP001530400"/>
    </source>
</evidence>
<keyword evidence="2" id="KW-0732">Signal</keyword>
<accession>A0ABD3PIM4</accession>